<protein>
    <recommendedName>
        <fullName evidence="8">SANT domain-containing protein</fullName>
    </recommendedName>
</protein>
<feature type="compositionally biased region" description="Low complexity" evidence="7">
    <location>
        <begin position="270"/>
        <end position="283"/>
    </location>
</feature>
<keyword evidence="10" id="KW-1185">Reference proteome</keyword>
<evidence type="ECO:0000256" key="5">
    <source>
        <dbReference type="ARBA" id="ARBA00023242"/>
    </source>
</evidence>
<feature type="region of interest" description="Disordered" evidence="7">
    <location>
        <begin position="491"/>
        <end position="521"/>
    </location>
</feature>
<accession>A0A843U8J3</accession>
<feature type="domain" description="SANT" evidence="8">
    <location>
        <begin position="973"/>
        <end position="1024"/>
    </location>
</feature>
<feature type="compositionally biased region" description="Polar residues" evidence="7">
    <location>
        <begin position="293"/>
        <end position="304"/>
    </location>
</feature>
<feature type="compositionally biased region" description="Polar residues" evidence="7">
    <location>
        <begin position="1414"/>
        <end position="1425"/>
    </location>
</feature>
<organism evidence="9 10">
    <name type="scientific">Colocasia esculenta</name>
    <name type="common">Wild taro</name>
    <name type="synonym">Arum esculentum</name>
    <dbReference type="NCBI Taxonomy" id="4460"/>
    <lineage>
        <taxon>Eukaryota</taxon>
        <taxon>Viridiplantae</taxon>
        <taxon>Streptophyta</taxon>
        <taxon>Embryophyta</taxon>
        <taxon>Tracheophyta</taxon>
        <taxon>Spermatophyta</taxon>
        <taxon>Magnoliopsida</taxon>
        <taxon>Liliopsida</taxon>
        <taxon>Araceae</taxon>
        <taxon>Aroideae</taxon>
        <taxon>Colocasieae</taxon>
        <taxon>Colocasia</taxon>
    </lineage>
</organism>
<dbReference type="InterPro" id="IPR009057">
    <property type="entry name" value="Homeodomain-like_sf"/>
</dbReference>
<feature type="region of interest" description="Disordered" evidence="7">
    <location>
        <begin position="1437"/>
        <end position="1459"/>
    </location>
</feature>
<gene>
    <name evidence="9" type="ORF">Taro_014238</name>
</gene>
<feature type="compositionally biased region" description="Polar residues" evidence="7">
    <location>
        <begin position="92"/>
        <end position="110"/>
    </location>
</feature>
<reference evidence="9" key="1">
    <citation type="submission" date="2017-07" db="EMBL/GenBank/DDBJ databases">
        <title>Taro Niue Genome Assembly and Annotation.</title>
        <authorList>
            <person name="Atibalentja N."/>
            <person name="Keating K."/>
            <person name="Fields C.J."/>
        </authorList>
    </citation>
    <scope>NUCLEOTIDE SEQUENCE</scope>
    <source>
        <strain evidence="9">Niue_2</strain>
        <tissue evidence="9">Leaf</tissue>
    </source>
</reference>
<proteinExistence type="predicted"/>
<dbReference type="InterPro" id="IPR001005">
    <property type="entry name" value="SANT/Myb"/>
</dbReference>
<dbReference type="Gene3D" id="1.10.10.60">
    <property type="entry name" value="Homeodomain-like"/>
    <property type="match status" value="1"/>
</dbReference>
<evidence type="ECO:0000256" key="6">
    <source>
        <dbReference type="SAM" id="Coils"/>
    </source>
</evidence>
<feature type="compositionally biased region" description="Basic and acidic residues" evidence="7">
    <location>
        <begin position="1157"/>
        <end position="1170"/>
    </location>
</feature>
<evidence type="ECO:0000256" key="3">
    <source>
        <dbReference type="ARBA" id="ARBA00022833"/>
    </source>
</evidence>
<feature type="compositionally biased region" description="Basic and acidic residues" evidence="7">
    <location>
        <begin position="40"/>
        <end position="49"/>
    </location>
</feature>
<feature type="compositionally biased region" description="Basic and acidic residues" evidence="7">
    <location>
        <begin position="81"/>
        <end position="90"/>
    </location>
</feature>
<dbReference type="SMART" id="SM00717">
    <property type="entry name" value="SANT"/>
    <property type="match status" value="2"/>
</dbReference>
<feature type="domain" description="SANT" evidence="8">
    <location>
        <begin position="761"/>
        <end position="812"/>
    </location>
</feature>
<keyword evidence="4" id="KW-0238">DNA-binding</keyword>
<evidence type="ECO:0000256" key="4">
    <source>
        <dbReference type="ARBA" id="ARBA00023125"/>
    </source>
</evidence>
<feature type="compositionally biased region" description="Basic and acidic residues" evidence="7">
    <location>
        <begin position="152"/>
        <end position="180"/>
    </location>
</feature>
<dbReference type="FunFam" id="1.10.10.60:FF:000012">
    <property type="entry name" value="Metastasis-associated 1 family, member 3"/>
    <property type="match status" value="1"/>
</dbReference>
<dbReference type="Proteomes" id="UP000652761">
    <property type="component" value="Unassembled WGS sequence"/>
</dbReference>
<feature type="coiled-coil region" evidence="6">
    <location>
        <begin position="388"/>
        <end position="422"/>
    </location>
</feature>
<keyword evidence="5" id="KW-0539">Nucleus</keyword>
<dbReference type="OrthoDB" id="10258692at2759"/>
<feature type="region of interest" description="Disordered" evidence="7">
    <location>
        <begin position="19"/>
        <end position="246"/>
    </location>
</feature>
<feature type="region of interest" description="Disordered" evidence="7">
    <location>
        <begin position="1152"/>
        <end position="1180"/>
    </location>
</feature>
<keyword evidence="1" id="KW-0479">Metal-binding</keyword>
<feature type="compositionally biased region" description="Basic and acidic residues" evidence="7">
    <location>
        <begin position="205"/>
        <end position="214"/>
    </location>
</feature>
<keyword evidence="2" id="KW-0863">Zinc-finger</keyword>
<evidence type="ECO:0000256" key="7">
    <source>
        <dbReference type="SAM" id="MobiDB-lite"/>
    </source>
</evidence>
<keyword evidence="3" id="KW-0862">Zinc</keyword>
<feature type="compositionally biased region" description="Low complexity" evidence="7">
    <location>
        <begin position="226"/>
        <end position="236"/>
    </location>
</feature>
<sequence>MPPEPSPWDRRDFIFREKKHERGSPYHDALGGGGSSSLARWRETCHGSREFPTPSPRRPPSGYYRHGGGGGGYQSLFPDELCSRSEDDGFRTYQSGRYGGSSNRTINNRENGGYFRRSSWDSGDFPRQHHDLVASQRSVADPLSHPSPHLTPFEDQHDKTSGGVDDGSRTGHKHDRDPDHSLGSLQWKPLKWNRTGSFSSSSKAVRSEPEEGRLEVVVPPGKETPVESPVASPVPSDEGLSRKKQRLGWGQGLAKYEKEKIVVTDDGGRKSSSARASPSDTSPKLMALPGSASPATPSSMGCSSSRGEEDKYFCQIGNTDASTYLSDSPCHDSIHFLENFSITSENLDLSALSQISSLLTDLLHMEDACSAGSNFMHRTAVSKLMLLKRTVLKQLEKTETEIDSFENELKKLNFKCERSELQMSLKVDSESERSDPCQRSLKLPIDHLSSSSGGQASVVNKASSHSESLLASAVIPSVGNGHMEVLLGEANEHGDFSPDDVDSESLYSSSREKETSHSDSPKAAVLEAGAMSDTDQPLPSVMGNGPVDGALDVRTSGDVVCLALNFGQEFRNLTASVMAANRESAKRASEILDISFQSNCFSSKAVYSCDSVLDKQNESHIRNKLAMHKYLLRFKERALTLKFRVFQRLWREDLHLLSIRKHRSKSQKKFELNCRSSQNGSHKNRSSLRSRVALSGNSTLIPTLEILDFTSKLLSDSQIKLYRNNLRMPQLMLEEREKKHGRFISNNGLIEDPCSFEKERSFINPWSAEEREIFMEKLALYGKDFSKIASFFSHKTTADCIEFYYKNHKSETFEKVKRSLGLKKNRLALPSSSYLLSSSNKWKPEANAASLDVLGTASMIALQADDNMSVQHKFSGRSTFGSHHDVKISRGTCATFEMSNNADVLGQEQETSAADVLMGICGALSSEAMSSCVTTSFDHGEKMNYMACDRHLASEVTQIVDEDTCSDEGCGEVDSVDWTDEEKSTFISALSSYGRDFMRIAHYVGTRSEEQCKIFFSKARKSLGLDAILRGTLSDANIGKSDTEDACMFEIDSAMCSTQSYSKMEVDFTHSTANDSSAVSGQAEEVHPQIDPEACSEQCKFDLSSQEKIKSKMEELISSSNGDGILLPEEENLCSKLEGKALKVDFSSNTSKQLNESAERHSDIEMEKDGNVPAESPGGYVSRDEFAQVDRMDSCDSTEPQLTVVEKDTTGNSFRAECEEKKILLPENEPDDKQLSQTCLQVESMTRSPLLVPETNKKDTDRLPDDKVNACHQVVFSSSYKHQMDLPSLDKRPQFISQEQKVNPTPSTSTLPLQTLPVRYEDLRQAKAFRRSSFSFEDHGNKQQKISAPNDIYEQYLSGEPSFGNSSAVLRGYPLQVLNKGDMNGQAQSVGERSVFLHNCPSNSGVPQSEPLLQDSQGQNSSSSHYARIPFLPEDTQHAGSQLRPCLQSSSNDREEPSVRTGDVKLFGQILSNPSAAQKPSPPANCDKPKPLVAGQASSLNLLNGHSDGALSLQRAERSHHQGRQELPGRDYRVWGSDGGVLQRGVSAVPDSGMFLAKYPGSSLSCFAVKDQNGSCGFVKQAYLQPITLDENRGDISFDLQKHNGFETVSGFQHQGRVSLGMVAGSSILVGSKGCTGVSDPVAALKMHYARTGVLQSEEESWRSDIGRR</sequence>
<evidence type="ECO:0000256" key="2">
    <source>
        <dbReference type="ARBA" id="ARBA00022771"/>
    </source>
</evidence>
<evidence type="ECO:0000313" key="9">
    <source>
        <dbReference type="EMBL" id="MQL81772.1"/>
    </source>
</evidence>
<feature type="region of interest" description="Disordered" evidence="7">
    <location>
        <begin position="264"/>
        <end position="304"/>
    </location>
</feature>
<dbReference type="CDD" id="cd00167">
    <property type="entry name" value="SANT"/>
    <property type="match status" value="1"/>
</dbReference>
<dbReference type="SUPFAM" id="SSF46689">
    <property type="entry name" value="Homeodomain-like"/>
    <property type="match status" value="2"/>
</dbReference>
<dbReference type="PANTHER" id="PTHR47340">
    <property type="entry name" value="DUPLICATED HOMEODOMAIN-LIKE SUPERFAMILY PROTEIN"/>
    <property type="match status" value="1"/>
</dbReference>
<feature type="compositionally biased region" description="Basic and acidic residues" evidence="7">
    <location>
        <begin position="510"/>
        <end position="520"/>
    </location>
</feature>
<feature type="region of interest" description="Disordered" evidence="7">
    <location>
        <begin position="668"/>
        <end position="688"/>
    </location>
</feature>
<feature type="region of interest" description="Disordered" evidence="7">
    <location>
        <begin position="1398"/>
        <end position="1425"/>
    </location>
</feature>
<evidence type="ECO:0000256" key="1">
    <source>
        <dbReference type="ARBA" id="ARBA00022723"/>
    </source>
</evidence>
<name>A0A843U8J3_COLES</name>
<evidence type="ECO:0000313" key="10">
    <source>
        <dbReference type="Proteomes" id="UP000652761"/>
    </source>
</evidence>
<dbReference type="EMBL" id="NMUH01000587">
    <property type="protein sequence ID" value="MQL81772.1"/>
    <property type="molecule type" value="Genomic_DNA"/>
</dbReference>
<dbReference type="PROSITE" id="PS51293">
    <property type="entry name" value="SANT"/>
    <property type="match status" value="2"/>
</dbReference>
<feature type="compositionally biased region" description="Polar residues" evidence="7">
    <location>
        <begin position="194"/>
        <end position="204"/>
    </location>
</feature>
<dbReference type="Pfam" id="PF00249">
    <property type="entry name" value="Myb_DNA-binding"/>
    <property type="match status" value="2"/>
</dbReference>
<dbReference type="PANTHER" id="PTHR47340:SF1">
    <property type="entry name" value="DUPLICATED HOMEODOMAIN-LIKE SUPERFAMILY PROTEIN"/>
    <property type="match status" value="1"/>
</dbReference>
<dbReference type="GO" id="GO:0008270">
    <property type="term" value="F:zinc ion binding"/>
    <property type="evidence" value="ECO:0007669"/>
    <property type="project" value="UniProtKB-KW"/>
</dbReference>
<dbReference type="GO" id="GO:0003677">
    <property type="term" value="F:DNA binding"/>
    <property type="evidence" value="ECO:0007669"/>
    <property type="project" value="UniProtKB-KW"/>
</dbReference>
<evidence type="ECO:0000259" key="8">
    <source>
        <dbReference type="PROSITE" id="PS51293"/>
    </source>
</evidence>
<dbReference type="InterPro" id="IPR017884">
    <property type="entry name" value="SANT_dom"/>
</dbReference>
<dbReference type="GO" id="GO:0005634">
    <property type="term" value="C:nucleus"/>
    <property type="evidence" value="ECO:0007669"/>
    <property type="project" value="UniProtKB-ARBA"/>
</dbReference>
<dbReference type="Gene3D" id="1.20.58.1880">
    <property type="match status" value="1"/>
</dbReference>
<comment type="caution">
    <text evidence="9">The sequence shown here is derived from an EMBL/GenBank/DDBJ whole genome shotgun (WGS) entry which is preliminary data.</text>
</comment>
<keyword evidence="6" id="KW-0175">Coiled coil</keyword>